<sequence length="84" mass="9286">MILPMQRVRGVHVETFLEKSVEAPHVVATFRDVLSARPNCAHQCRNAKFSVVDDNRPLGDQLQGILIQATISGQGYPPVLAYLT</sequence>
<comment type="caution">
    <text evidence="1">The sequence shown here is derived from an EMBL/GenBank/DDBJ whole genome shotgun (WGS) entry which is preliminary data.</text>
</comment>
<dbReference type="AlphaFoldDB" id="A0AAE0G540"/>
<proteinExistence type="predicted"/>
<organism evidence="1 2">
    <name type="scientific">Cymbomonas tetramitiformis</name>
    <dbReference type="NCBI Taxonomy" id="36881"/>
    <lineage>
        <taxon>Eukaryota</taxon>
        <taxon>Viridiplantae</taxon>
        <taxon>Chlorophyta</taxon>
        <taxon>Pyramimonadophyceae</taxon>
        <taxon>Pyramimonadales</taxon>
        <taxon>Pyramimonadaceae</taxon>
        <taxon>Cymbomonas</taxon>
    </lineage>
</organism>
<keyword evidence="2" id="KW-1185">Reference proteome</keyword>
<evidence type="ECO:0000313" key="1">
    <source>
        <dbReference type="EMBL" id="KAK3271754.1"/>
    </source>
</evidence>
<reference evidence="1 2" key="1">
    <citation type="journal article" date="2015" name="Genome Biol. Evol.">
        <title>Comparative Genomics of a Bacterivorous Green Alga Reveals Evolutionary Causalities and Consequences of Phago-Mixotrophic Mode of Nutrition.</title>
        <authorList>
            <person name="Burns J.A."/>
            <person name="Paasch A."/>
            <person name="Narechania A."/>
            <person name="Kim E."/>
        </authorList>
    </citation>
    <scope>NUCLEOTIDE SEQUENCE [LARGE SCALE GENOMIC DNA]</scope>
    <source>
        <strain evidence="1 2">PLY_AMNH</strain>
    </source>
</reference>
<evidence type="ECO:0000313" key="2">
    <source>
        <dbReference type="Proteomes" id="UP001190700"/>
    </source>
</evidence>
<name>A0AAE0G540_9CHLO</name>
<gene>
    <name evidence="1" type="ORF">CYMTET_19917</name>
</gene>
<protein>
    <submittedName>
        <fullName evidence="1">Uncharacterized protein</fullName>
    </submittedName>
</protein>
<accession>A0AAE0G540</accession>
<dbReference type="Proteomes" id="UP001190700">
    <property type="component" value="Unassembled WGS sequence"/>
</dbReference>
<dbReference type="EMBL" id="LGRX02009389">
    <property type="protein sequence ID" value="KAK3271754.1"/>
    <property type="molecule type" value="Genomic_DNA"/>
</dbReference>